<dbReference type="PANTHER" id="PTHR35090:SF1">
    <property type="entry name" value="SLR0144 PROTEIN"/>
    <property type="match status" value="1"/>
</dbReference>
<dbReference type="GO" id="GO:0015979">
    <property type="term" value="P:photosynthesis"/>
    <property type="evidence" value="ECO:0007669"/>
    <property type="project" value="InterPro"/>
</dbReference>
<evidence type="ECO:0000313" key="2">
    <source>
        <dbReference type="EMBL" id="RBP11318.1"/>
    </source>
</evidence>
<gene>
    <name evidence="2" type="ORF">DFR50_11612</name>
</gene>
<dbReference type="EMBL" id="QNRK01000016">
    <property type="protein sequence ID" value="RBP11318.1"/>
    <property type="molecule type" value="Genomic_DNA"/>
</dbReference>
<accession>A0A366F9N4</accession>
<proteinExistence type="predicted"/>
<dbReference type="InterPro" id="IPR004096">
    <property type="entry name" value="V4R"/>
</dbReference>
<sequence>MSLAPSPSDSRATGRAHAATAVVGPNAAIQLIGVLRARTDPETLRRILAAAGVPEWEARPPDRMVDERPVAALHRATRAGLDAEPGKAILTEAGSRTGDYILANRIPAAARAVLKPLPSWLSSRLLARAIATHAWTFVGSGRFRCDRGDGLAFEIAMNPFCAGESSADPVCVWHAAVFRRLFDALVSRNTRVVETHCCARGDPCCRFALSGIGK</sequence>
<dbReference type="Gene3D" id="3.30.1380.20">
    <property type="entry name" value="Trafficking protein particle complex subunit 3"/>
    <property type="match status" value="1"/>
</dbReference>
<evidence type="ECO:0000313" key="3">
    <source>
        <dbReference type="Proteomes" id="UP000253529"/>
    </source>
</evidence>
<dbReference type="GO" id="GO:0030494">
    <property type="term" value="P:bacteriochlorophyll biosynthetic process"/>
    <property type="evidence" value="ECO:0007669"/>
    <property type="project" value="InterPro"/>
</dbReference>
<dbReference type="SMART" id="SM00989">
    <property type="entry name" value="V4R"/>
    <property type="match status" value="1"/>
</dbReference>
<dbReference type="PANTHER" id="PTHR35090">
    <property type="entry name" value="DNA-DIRECTED RNA POLYMERASE SUBUNIT I"/>
    <property type="match status" value="1"/>
</dbReference>
<dbReference type="NCBIfam" id="TIGR02019">
    <property type="entry name" value="BchJ"/>
    <property type="match status" value="1"/>
</dbReference>
<evidence type="ECO:0000259" key="1">
    <source>
        <dbReference type="SMART" id="SM00989"/>
    </source>
</evidence>
<protein>
    <submittedName>
        <fullName evidence="2">Divinyl protochlorophyllide a 8-vinyl-reductase</fullName>
    </submittedName>
</protein>
<name>A0A366F9N4_9HYPH</name>
<dbReference type="Proteomes" id="UP000253529">
    <property type="component" value="Unassembled WGS sequence"/>
</dbReference>
<dbReference type="InterPro" id="IPR024096">
    <property type="entry name" value="NO_sig/Golgi_transp_ligand-bd"/>
</dbReference>
<dbReference type="Pfam" id="PF02830">
    <property type="entry name" value="V4R"/>
    <property type="match status" value="1"/>
</dbReference>
<reference evidence="2 3" key="1">
    <citation type="submission" date="2018-06" db="EMBL/GenBank/DDBJ databases">
        <title>Genomic Encyclopedia of Type Strains, Phase IV (KMG-IV): sequencing the most valuable type-strain genomes for metagenomic binning, comparative biology and taxonomic classification.</title>
        <authorList>
            <person name="Goeker M."/>
        </authorList>
    </citation>
    <scope>NUCLEOTIDE SEQUENCE [LARGE SCALE GENOMIC DNA]</scope>
    <source>
        <strain evidence="2 3">DSM 24875</strain>
    </source>
</reference>
<dbReference type="SUPFAM" id="SSF111126">
    <property type="entry name" value="Ligand-binding domain in the NO signalling and Golgi transport"/>
    <property type="match status" value="1"/>
</dbReference>
<comment type="caution">
    <text evidence="2">The sequence shown here is derived from an EMBL/GenBank/DDBJ whole genome shotgun (WGS) entry which is preliminary data.</text>
</comment>
<dbReference type="AlphaFoldDB" id="A0A366F9N4"/>
<dbReference type="OrthoDB" id="2080515at2"/>
<keyword evidence="3" id="KW-1185">Reference proteome</keyword>
<dbReference type="InterPro" id="IPR010249">
    <property type="entry name" value="BchJ"/>
</dbReference>
<organism evidence="2 3">
    <name type="scientific">Roseiarcus fermentans</name>
    <dbReference type="NCBI Taxonomy" id="1473586"/>
    <lineage>
        <taxon>Bacteria</taxon>
        <taxon>Pseudomonadati</taxon>
        <taxon>Pseudomonadota</taxon>
        <taxon>Alphaproteobacteria</taxon>
        <taxon>Hyphomicrobiales</taxon>
        <taxon>Roseiarcaceae</taxon>
        <taxon>Roseiarcus</taxon>
    </lineage>
</organism>
<feature type="domain" description="4-vinyl reductase 4VR" evidence="1">
    <location>
        <begin position="150"/>
        <end position="211"/>
    </location>
</feature>